<evidence type="ECO:0000256" key="4">
    <source>
        <dbReference type="ARBA" id="ARBA00022833"/>
    </source>
</evidence>
<dbReference type="Gene3D" id="2.10.110.10">
    <property type="entry name" value="Cysteine Rich Protein"/>
    <property type="match status" value="1"/>
</dbReference>
<keyword evidence="8" id="KW-0539">Nucleus</keyword>
<feature type="domain" description="LIM zinc-binding" evidence="10">
    <location>
        <begin position="69"/>
        <end position="130"/>
    </location>
</feature>
<dbReference type="GO" id="GO:0005634">
    <property type="term" value="C:nucleus"/>
    <property type="evidence" value="ECO:0007669"/>
    <property type="project" value="UniProtKB-SubCell"/>
</dbReference>
<sequence>MDTSMSPASSLHPVSPCEIKREKTEALSPSDCSIDSTGGMGVGGIGSVGSNGSVGLTAGSSGQVGVAAGVCAACGELITDRFLIQVSGRTWHSTCLRCSVCRTALDNQPSCFVRAGAIYCRADYTRYEKKKINPTRPSRSILFAPTRSSSSKTQLNIRPRRSVIKDLTFSDR</sequence>
<dbReference type="SUPFAM" id="SSF57716">
    <property type="entry name" value="Glucocorticoid receptor-like (DNA-binding domain)"/>
    <property type="match status" value="2"/>
</dbReference>
<dbReference type="GO" id="GO:0030182">
    <property type="term" value="P:neuron differentiation"/>
    <property type="evidence" value="ECO:0007669"/>
    <property type="project" value="TreeGrafter"/>
</dbReference>
<keyword evidence="7" id="KW-0371">Homeobox</keyword>
<evidence type="ECO:0000313" key="12">
    <source>
        <dbReference type="Proteomes" id="UP000820818"/>
    </source>
</evidence>
<evidence type="ECO:0000259" key="10">
    <source>
        <dbReference type="PROSITE" id="PS50023"/>
    </source>
</evidence>
<evidence type="ECO:0000256" key="9">
    <source>
        <dbReference type="PROSITE-ProRule" id="PRU00125"/>
    </source>
</evidence>
<dbReference type="Pfam" id="PF00412">
    <property type="entry name" value="LIM"/>
    <property type="match status" value="1"/>
</dbReference>
<dbReference type="EMBL" id="WJBH02000001">
    <property type="protein sequence ID" value="KAI9564587.1"/>
    <property type="molecule type" value="Genomic_DNA"/>
</dbReference>
<dbReference type="PROSITE" id="PS00478">
    <property type="entry name" value="LIM_DOMAIN_1"/>
    <property type="match status" value="1"/>
</dbReference>
<keyword evidence="12" id="KW-1185">Reference proteome</keyword>
<dbReference type="Proteomes" id="UP000820818">
    <property type="component" value="Linkage Group LG1"/>
</dbReference>
<protein>
    <recommendedName>
        <fullName evidence="10">LIM zinc-binding domain-containing protein</fullName>
    </recommendedName>
</protein>
<dbReference type="InterPro" id="IPR001781">
    <property type="entry name" value="Znf_LIM"/>
</dbReference>
<dbReference type="PANTHER" id="PTHR24208">
    <property type="entry name" value="LIM/HOMEOBOX PROTEIN LHX"/>
    <property type="match status" value="1"/>
</dbReference>
<keyword evidence="2 9" id="KW-0479">Metal-binding</keyword>
<keyword evidence="6" id="KW-0238">DNA-binding</keyword>
<dbReference type="GO" id="GO:0000981">
    <property type="term" value="F:DNA-binding transcription factor activity, RNA polymerase II-specific"/>
    <property type="evidence" value="ECO:0007669"/>
    <property type="project" value="TreeGrafter"/>
</dbReference>
<keyword evidence="5 9" id="KW-0440">LIM domain</keyword>
<keyword evidence="4 9" id="KW-0862">Zinc</keyword>
<accession>A0AAD5PYV2</accession>
<dbReference type="AlphaFoldDB" id="A0AAD5PYV2"/>
<dbReference type="FunFam" id="2.10.110.10:FF:000006">
    <property type="entry name" value="LIM homeobox transcription factor 1-beta"/>
    <property type="match status" value="1"/>
</dbReference>
<dbReference type="CDD" id="cd09373">
    <property type="entry name" value="LIM1_AWH"/>
    <property type="match status" value="1"/>
</dbReference>
<keyword evidence="3" id="KW-0677">Repeat</keyword>
<comment type="caution">
    <text evidence="11">The sequence shown here is derived from an EMBL/GenBank/DDBJ whole genome shotgun (WGS) entry which is preliminary data.</text>
</comment>
<organism evidence="11 12">
    <name type="scientific">Daphnia sinensis</name>
    <dbReference type="NCBI Taxonomy" id="1820382"/>
    <lineage>
        <taxon>Eukaryota</taxon>
        <taxon>Metazoa</taxon>
        <taxon>Ecdysozoa</taxon>
        <taxon>Arthropoda</taxon>
        <taxon>Crustacea</taxon>
        <taxon>Branchiopoda</taxon>
        <taxon>Diplostraca</taxon>
        <taxon>Cladocera</taxon>
        <taxon>Anomopoda</taxon>
        <taxon>Daphniidae</taxon>
        <taxon>Daphnia</taxon>
        <taxon>Daphnia similis group</taxon>
    </lineage>
</organism>
<dbReference type="GO" id="GO:0046872">
    <property type="term" value="F:metal ion binding"/>
    <property type="evidence" value="ECO:0007669"/>
    <property type="project" value="UniProtKB-KW"/>
</dbReference>
<evidence type="ECO:0000256" key="3">
    <source>
        <dbReference type="ARBA" id="ARBA00022737"/>
    </source>
</evidence>
<evidence type="ECO:0000256" key="1">
    <source>
        <dbReference type="ARBA" id="ARBA00004123"/>
    </source>
</evidence>
<evidence type="ECO:0000256" key="2">
    <source>
        <dbReference type="ARBA" id="ARBA00022723"/>
    </source>
</evidence>
<evidence type="ECO:0000313" key="11">
    <source>
        <dbReference type="EMBL" id="KAI9564587.1"/>
    </source>
</evidence>
<dbReference type="GO" id="GO:0000977">
    <property type="term" value="F:RNA polymerase II transcription regulatory region sequence-specific DNA binding"/>
    <property type="evidence" value="ECO:0007669"/>
    <property type="project" value="TreeGrafter"/>
</dbReference>
<evidence type="ECO:0000256" key="5">
    <source>
        <dbReference type="ARBA" id="ARBA00023038"/>
    </source>
</evidence>
<gene>
    <name evidence="11" type="ORF">GHT06_008328</name>
</gene>
<reference evidence="11 12" key="1">
    <citation type="submission" date="2022-05" db="EMBL/GenBank/DDBJ databases">
        <title>A multi-omics perspective on studying reproductive biology in Daphnia sinensis.</title>
        <authorList>
            <person name="Jia J."/>
        </authorList>
    </citation>
    <scope>NUCLEOTIDE SEQUENCE [LARGE SCALE GENOMIC DNA]</scope>
    <source>
        <strain evidence="11 12">WSL</strain>
    </source>
</reference>
<proteinExistence type="predicted"/>
<name>A0AAD5PYV2_9CRUS</name>
<dbReference type="SMART" id="SM00132">
    <property type="entry name" value="LIM"/>
    <property type="match status" value="1"/>
</dbReference>
<evidence type="ECO:0000256" key="7">
    <source>
        <dbReference type="ARBA" id="ARBA00023155"/>
    </source>
</evidence>
<dbReference type="PROSITE" id="PS50023">
    <property type="entry name" value="LIM_DOMAIN_2"/>
    <property type="match status" value="1"/>
</dbReference>
<dbReference type="InterPro" id="IPR050453">
    <property type="entry name" value="LIM_Homeobox_TF"/>
</dbReference>
<dbReference type="PANTHER" id="PTHR24208:SF127">
    <property type="entry name" value="LIM_HOMEOBOX PROTEIN AWH"/>
    <property type="match status" value="1"/>
</dbReference>
<comment type="subcellular location">
    <subcellularLocation>
        <location evidence="1">Nucleus</location>
    </subcellularLocation>
</comment>
<evidence type="ECO:0000256" key="8">
    <source>
        <dbReference type="ARBA" id="ARBA00023242"/>
    </source>
</evidence>
<evidence type="ECO:0000256" key="6">
    <source>
        <dbReference type="ARBA" id="ARBA00023125"/>
    </source>
</evidence>